<reference evidence="3 4" key="1">
    <citation type="submission" date="2020-11" db="EMBL/GenBank/DDBJ databases">
        <title>Corynebacterium sp. ZJ-599.</title>
        <authorList>
            <person name="Zhou J."/>
        </authorList>
    </citation>
    <scope>NUCLEOTIDE SEQUENCE [LARGE SCALE GENOMIC DNA]</scope>
    <source>
        <strain evidence="3 4">ZJ-599</strain>
    </source>
</reference>
<dbReference type="GO" id="GO:0003677">
    <property type="term" value="F:DNA binding"/>
    <property type="evidence" value="ECO:0007669"/>
    <property type="project" value="UniProtKB-KW"/>
</dbReference>
<evidence type="ECO:0000313" key="3">
    <source>
        <dbReference type="EMBL" id="QPK80370.1"/>
    </source>
</evidence>
<dbReference type="RefSeq" id="WP_165010356.1">
    <property type="nucleotide sequence ID" value="NZ_CP064954.1"/>
</dbReference>
<dbReference type="InterPro" id="IPR048576">
    <property type="entry name" value="Rv2175c_wHTH"/>
</dbReference>
<proteinExistence type="predicted"/>
<dbReference type="AlphaFoldDB" id="A0A7T0PCA2"/>
<sequence length="130" mass="14121">MVVSVTNQAPYTPDVNELLANEEMLTLPDVAAKLGIAVTRVHDLLHARKILAWRNAAGIRQVPAAFFNDKDAVSKYVSGCITVLSDGGYSDAEIFAYLFSEDDSLPGRPIDALHGHLAREVIRRAQAAAF</sequence>
<dbReference type="Proteomes" id="UP000594681">
    <property type="component" value="Chromosome"/>
</dbReference>
<feature type="domain" description="DNA-binding protein Rv2175c wHTH" evidence="2">
    <location>
        <begin position="10"/>
        <end position="67"/>
    </location>
</feature>
<evidence type="ECO:0000259" key="2">
    <source>
        <dbReference type="Pfam" id="PF21531"/>
    </source>
</evidence>
<dbReference type="EMBL" id="CP064954">
    <property type="protein sequence ID" value="QPK80370.1"/>
    <property type="molecule type" value="Genomic_DNA"/>
</dbReference>
<dbReference type="KEGG" id="cliz:G7Y31_08105"/>
<gene>
    <name evidence="3" type="ORF">G7Y31_08105</name>
</gene>
<feature type="domain" description="Rv2175c C-terminal" evidence="1">
    <location>
        <begin position="76"/>
        <end position="129"/>
    </location>
</feature>
<dbReference type="Pfam" id="PF18367">
    <property type="entry name" value="Rv2175c_C"/>
    <property type="match status" value="1"/>
</dbReference>
<name>A0A7T0PCA2_9CORY</name>
<accession>A0A7T0PCA2</accession>
<evidence type="ECO:0000259" key="1">
    <source>
        <dbReference type="Pfam" id="PF18367"/>
    </source>
</evidence>
<protein>
    <submittedName>
        <fullName evidence="3">DNA-binding protein</fullName>
    </submittedName>
</protein>
<dbReference type="Pfam" id="PF21531">
    <property type="entry name" value="Rv2175c_wHTH"/>
    <property type="match status" value="1"/>
</dbReference>
<evidence type="ECO:0000313" key="4">
    <source>
        <dbReference type="Proteomes" id="UP000594681"/>
    </source>
</evidence>
<keyword evidence="3" id="KW-0238">DNA-binding</keyword>
<keyword evidence="4" id="KW-1185">Reference proteome</keyword>
<organism evidence="3 4">
    <name type="scientific">Corynebacterium lizhenjunii</name>
    <dbReference type="NCBI Taxonomy" id="2709394"/>
    <lineage>
        <taxon>Bacteria</taxon>
        <taxon>Bacillati</taxon>
        <taxon>Actinomycetota</taxon>
        <taxon>Actinomycetes</taxon>
        <taxon>Mycobacteriales</taxon>
        <taxon>Corynebacteriaceae</taxon>
        <taxon>Corynebacterium</taxon>
    </lineage>
</organism>
<dbReference type="InterPro" id="IPR041098">
    <property type="entry name" value="Rv2175c_C"/>
</dbReference>